<protein>
    <recommendedName>
        <fullName evidence="9">Murein hydrolase transporter LrgA</fullName>
    </recommendedName>
</protein>
<dbReference type="PANTHER" id="PTHR33931">
    <property type="entry name" value="HOLIN-LIKE PROTEIN CIDA-RELATED"/>
    <property type="match status" value="1"/>
</dbReference>
<evidence type="ECO:0000313" key="7">
    <source>
        <dbReference type="EMBL" id="KKW68705.1"/>
    </source>
</evidence>
<feature type="transmembrane region" description="Helical" evidence="6">
    <location>
        <begin position="86"/>
        <end position="105"/>
    </location>
</feature>
<reference evidence="7 8" key="1">
    <citation type="submission" date="2015-05" db="EMBL/GenBank/DDBJ databases">
        <title>Draft genome sequence of Lampropedia sp. CT6, isolated from the microbial mat of a hot water spring, located at Manikaran, India.</title>
        <authorList>
            <person name="Tripathi C."/>
            <person name="Rani P."/>
            <person name="Mahato N.K."/>
            <person name="Lal R."/>
        </authorList>
    </citation>
    <scope>NUCLEOTIDE SEQUENCE [LARGE SCALE GENOMIC DNA]</scope>
    <source>
        <strain evidence="7 8">CT6</strain>
    </source>
</reference>
<evidence type="ECO:0000256" key="1">
    <source>
        <dbReference type="ARBA" id="ARBA00004651"/>
    </source>
</evidence>
<evidence type="ECO:0000256" key="6">
    <source>
        <dbReference type="SAM" id="Phobius"/>
    </source>
</evidence>
<evidence type="ECO:0000256" key="4">
    <source>
        <dbReference type="ARBA" id="ARBA00022989"/>
    </source>
</evidence>
<comment type="subcellular location">
    <subcellularLocation>
        <location evidence="1">Cell membrane</location>
        <topology evidence="1">Multi-pass membrane protein</topology>
    </subcellularLocation>
</comment>
<dbReference type="EMBL" id="LBNQ01000015">
    <property type="protein sequence ID" value="KKW68705.1"/>
    <property type="molecule type" value="Genomic_DNA"/>
</dbReference>
<feature type="transmembrane region" description="Helical" evidence="6">
    <location>
        <begin position="25"/>
        <end position="42"/>
    </location>
</feature>
<dbReference type="InterPro" id="IPR005538">
    <property type="entry name" value="LrgA/CidA"/>
</dbReference>
<gene>
    <name evidence="7" type="ORF">AAV94_03655</name>
</gene>
<dbReference type="OrthoDB" id="385012at2"/>
<dbReference type="STRING" id="1610491.AAV94_03655"/>
<sequence>MIGALATLLGLQLLGEMLAGWLKLPLPGGLIGMLLLLVWLLIRKRCDPAMQQTSQVLLQNLMLLFIPFIAGIVAQTDFIKAQWLPFVAACVLGAVVSLVVTAWTLQRMLKAADARGPKGDHTDA</sequence>
<evidence type="ECO:0008006" key="9">
    <source>
        <dbReference type="Google" id="ProtNLM"/>
    </source>
</evidence>
<evidence type="ECO:0000256" key="2">
    <source>
        <dbReference type="ARBA" id="ARBA00022475"/>
    </source>
</evidence>
<keyword evidence="2" id="KW-1003">Cell membrane</keyword>
<proteinExistence type="predicted"/>
<evidence type="ECO:0000256" key="3">
    <source>
        <dbReference type="ARBA" id="ARBA00022692"/>
    </source>
</evidence>
<dbReference type="AlphaFoldDB" id="A0A0U1Q287"/>
<dbReference type="Pfam" id="PF03788">
    <property type="entry name" value="LrgA"/>
    <property type="match status" value="1"/>
</dbReference>
<dbReference type="Proteomes" id="UP000050580">
    <property type="component" value="Unassembled WGS sequence"/>
</dbReference>
<keyword evidence="3 6" id="KW-0812">Transmembrane</keyword>
<keyword evidence="8" id="KW-1185">Reference proteome</keyword>
<evidence type="ECO:0000313" key="8">
    <source>
        <dbReference type="Proteomes" id="UP000050580"/>
    </source>
</evidence>
<accession>A0A0U1Q287</accession>
<dbReference type="GO" id="GO:0005886">
    <property type="term" value="C:plasma membrane"/>
    <property type="evidence" value="ECO:0007669"/>
    <property type="project" value="UniProtKB-SubCell"/>
</dbReference>
<keyword evidence="4 6" id="KW-1133">Transmembrane helix</keyword>
<name>A0A0U1Q287_9BURK</name>
<comment type="caution">
    <text evidence="7">The sequence shown here is derived from an EMBL/GenBank/DDBJ whole genome shotgun (WGS) entry which is preliminary data.</text>
</comment>
<evidence type="ECO:0000256" key="5">
    <source>
        <dbReference type="ARBA" id="ARBA00023136"/>
    </source>
</evidence>
<feature type="transmembrane region" description="Helical" evidence="6">
    <location>
        <begin position="54"/>
        <end position="74"/>
    </location>
</feature>
<dbReference type="PANTHER" id="PTHR33931:SF2">
    <property type="entry name" value="HOLIN-LIKE PROTEIN CIDA"/>
    <property type="match status" value="1"/>
</dbReference>
<organism evidence="7 8">
    <name type="scientific">Lampropedia cohaerens</name>
    <dbReference type="NCBI Taxonomy" id="1610491"/>
    <lineage>
        <taxon>Bacteria</taxon>
        <taxon>Pseudomonadati</taxon>
        <taxon>Pseudomonadota</taxon>
        <taxon>Betaproteobacteria</taxon>
        <taxon>Burkholderiales</taxon>
        <taxon>Comamonadaceae</taxon>
        <taxon>Lampropedia</taxon>
    </lineage>
</organism>
<keyword evidence="5 6" id="KW-0472">Membrane</keyword>
<dbReference type="RefSeq" id="WP_046740983.1">
    <property type="nucleotide sequence ID" value="NZ_LBNQ01000015.1"/>
</dbReference>